<sequence>MSFSSQVAHTRDILHIIFSHISDGKDLTSLLRTSPLFFGLIAQKLYRSLPISNVLNPLSGAKAGGRGGPYGKNKLLELVQTVVVERAPLPVDDFWANWDKLPPLPAVETVIIHPADRNARQEGGQDVTLPNNALIQWLCPTATRLHISTPCVTPGAKGVQSIPSLPCVETLVVKANAGQINELKYVVEKLYHSFWNHGQKEHPYCLNITAVHILLWGDLVNPPRLQSSDRDQDRVDDLAMMKLTLITNAHLQNTLFHDLCEIAERLGTRICIDNLRLWLYNADTVLERMSVWSKRRKVDDMKARVERVFGEVFGMPEEEAEGKVFWQTGLEFYEAFGDLSARDETEEWYHSAVLAPSPNLVSLRARLAAKTMFPAHTFVGLTEREAEWTLAAHTFLRLMEQEAELRWANLSSN</sequence>
<comment type="caution">
    <text evidence="1">The sequence shown here is derived from an EMBL/GenBank/DDBJ whole genome shotgun (WGS) entry which is preliminary data.</text>
</comment>
<dbReference type="EMBL" id="NIDF01000107">
    <property type="protein sequence ID" value="TYJ52985.1"/>
    <property type="molecule type" value="Genomic_DNA"/>
</dbReference>
<protein>
    <submittedName>
        <fullName evidence="1">Uncharacterized protein</fullName>
    </submittedName>
</protein>
<name>A0A5D3ANI0_9TREE</name>
<keyword evidence="2" id="KW-1185">Reference proteome</keyword>
<proteinExistence type="predicted"/>
<dbReference type="Proteomes" id="UP000322245">
    <property type="component" value="Unassembled WGS sequence"/>
</dbReference>
<dbReference type="AlphaFoldDB" id="A0A5D3ANI0"/>
<organism evidence="1 2">
    <name type="scientific">Cryptococcus floricola</name>
    <dbReference type="NCBI Taxonomy" id="2591691"/>
    <lineage>
        <taxon>Eukaryota</taxon>
        <taxon>Fungi</taxon>
        <taxon>Dikarya</taxon>
        <taxon>Basidiomycota</taxon>
        <taxon>Agaricomycotina</taxon>
        <taxon>Tremellomycetes</taxon>
        <taxon>Tremellales</taxon>
        <taxon>Cryptococcaceae</taxon>
        <taxon>Cryptococcus</taxon>
    </lineage>
</organism>
<evidence type="ECO:0000313" key="2">
    <source>
        <dbReference type="Proteomes" id="UP000322245"/>
    </source>
</evidence>
<gene>
    <name evidence="1" type="ORF">B9479_006407</name>
</gene>
<evidence type="ECO:0000313" key="1">
    <source>
        <dbReference type="EMBL" id="TYJ52985.1"/>
    </source>
</evidence>
<reference evidence="1 2" key="1">
    <citation type="submission" date="2017-05" db="EMBL/GenBank/DDBJ databases">
        <title>The Genome Sequence of Tsuchiyaea wingfieldii DSM 27421.</title>
        <authorList>
            <person name="Cuomo C."/>
            <person name="Passer A."/>
            <person name="Billmyre B."/>
            <person name="Heitman J."/>
        </authorList>
    </citation>
    <scope>NUCLEOTIDE SEQUENCE [LARGE SCALE GENOMIC DNA]</scope>
    <source>
        <strain evidence="1 2">DSM 27421</strain>
    </source>
</reference>
<accession>A0A5D3ANI0</accession>